<dbReference type="PANTHER" id="PTHR42937">
    <property type="match status" value="1"/>
</dbReference>
<sequence length="363" mass="39159">MSLYLNPSARSYCRRNEVDPAVENFHKQLPDYAETTLHSLPGLAKELGVAYVLMKDESDRFGLPSFKVLGASWGVFRAVAAKVGAPLTASLQELGRLANEWGIRLITCSDGNWGRAVARVARYMGIPVTVYLPGNIDEATRKRIASEDAAVEIVNGTYDDAVQTVIRKGDAGEGLLVMDHSWPGFHDIPTWVVEGYSTLLSEVDRQVLSVAGTRATHAIAGVGVGSWAESVVRHYKSESEEPRTTVITVEADTAACLQTSLMAGKMTTVETGDTIMCGFNCGTVSEVAWPYLRDGVDVSITVTDREADQATKYINEHGINGGPCGAATLAALRKLIGVKEVGLQADSVVVLFCTERSREYVLA</sequence>
<dbReference type="Proteomes" id="UP000799772">
    <property type="component" value="Unassembled WGS sequence"/>
</dbReference>
<evidence type="ECO:0000313" key="2">
    <source>
        <dbReference type="EMBL" id="KAF2101560.1"/>
    </source>
</evidence>
<evidence type="ECO:0000313" key="3">
    <source>
        <dbReference type="Proteomes" id="UP000799772"/>
    </source>
</evidence>
<gene>
    <name evidence="2" type="ORF">NA57DRAFT_33780</name>
</gene>
<dbReference type="Pfam" id="PF00291">
    <property type="entry name" value="PALP"/>
    <property type="match status" value="1"/>
</dbReference>
<dbReference type="InterPro" id="IPR001926">
    <property type="entry name" value="TrpB-like_PALP"/>
</dbReference>
<dbReference type="Gene3D" id="3.40.50.1100">
    <property type="match status" value="3"/>
</dbReference>
<accession>A0A9P4M8Y8</accession>
<proteinExistence type="predicted"/>
<comment type="caution">
    <text evidence="2">The sequence shown here is derived from an EMBL/GenBank/DDBJ whole genome shotgun (WGS) entry which is preliminary data.</text>
</comment>
<dbReference type="OrthoDB" id="10059875at2759"/>
<dbReference type="PANTHER" id="PTHR42937:SF1">
    <property type="entry name" value="DIAMINOPROPIONATE AMMONIA-LYASE"/>
    <property type="match status" value="1"/>
</dbReference>
<evidence type="ECO:0000259" key="1">
    <source>
        <dbReference type="Pfam" id="PF00291"/>
    </source>
</evidence>
<dbReference type="SUPFAM" id="SSF53686">
    <property type="entry name" value="Tryptophan synthase beta subunit-like PLP-dependent enzymes"/>
    <property type="match status" value="1"/>
</dbReference>
<protein>
    <submittedName>
        <fullName evidence="2">Tryptophan synthase beta subunit-like PLP-dependent enzyme</fullName>
    </submittedName>
</protein>
<dbReference type="InterPro" id="IPR036052">
    <property type="entry name" value="TrpB-like_PALP_sf"/>
</dbReference>
<keyword evidence="3" id="KW-1185">Reference proteome</keyword>
<reference evidence="2" key="1">
    <citation type="journal article" date="2020" name="Stud. Mycol.">
        <title>101 Dothideomycetes genomes: a test case for predicting lifestyles and emergence of pathogens.</title>
        <authorList>
            <person name="Haridas S."/>
            <person name="Albert R."/>
            <person name="Binder M."/>
            <person name="Bloem J."/>
            <person name="Labutti K."/>
            <person name="Salamov A."/>
            <person name="Andreopoulos B."/>
            <person name="Baker S."/>
            <person name="Barry K."/>
            <person name="Bills G."/>
            <person name="Bluhm B."/>
            <person name="Cannon C."/>
            <person name="Castanera R."/>
            <person name="Culley D."/>
            <person name="Daum C."/>
            <person name="Ezra D."/>
            <person name="Gonzalez J."/>
            <person name="Henrissat B."/>
            <person name="Kuo A."/>
            <person name="Liang C."/>
            <person name="Lipzen A."/>
            <person name="Lutzoni F."/>
            <person name="Magnuson J."/>
            <person name="Mondo S."/>
            <person name="Nolan M."/>
            <person name="Ohm R."/>
            <person name="Pangilinan J."/>
            <person name="Park H.-J."/>
            <person name="Ramirez L."/>
            <person name="Alfaro M."/>
            <person name="Sun H."/>
            <person name="Tritt A."/>
            <person name="Yoshinaga Y."/>
            <person name="Zwiers L.-H."/>
            <person name="Turgeon B."/>
            <person name="Goodwin S."/>
            <person name="Spatafora J."/>
            <person name="Crous P."/>
            <person name="Grigoriev I."/>
        </authorList>
    </citation>
    <scope>NUCLEOTIDE SEQUENCE</scope>
    <source>
        <strain evidence="2">CBS 133067</strain>
    </source>
</reference>
<feature type="domain" description="Tryptophan synthase beta chain-like PALP" evidence="1">
    <location>
        <begin position="31"/>
        <end position="353"/>
    </location>
</feature>
<name>A0A9P4M8Y8_9PEZI</name>
<dbReference type="AlphaFoldDB" id="A0A9P4M8Y8"/>
<organism evidence="2 3">
    <name type="scientific">Rhizodiscina lignyota</name>
    <dbReference type="NCBI Taxonomy" id="1504668"/>
    <lineage>
        <taxon>Eukaryota</taxon>
        <taxon>Fungi</taxon>
        <taxon>Dikarya</taxon>
        <taxon>Ascomycota</taxon>
        <taxon>Pezizomycotina</taxon>
        <taxon>Dothideomycetes</taxon>
        <taxon>Pleosporomycetidae</taxon>
        <taxon>Aulographales</taxon>
        <taxon>Rhizodiscinaceae</taxon>
        <taxon>Rhizodiscina</taxon>
    </lineage>
</organism>
<dbReference type="EMBL" id="ML978123">
    <property type="protein sequence ID" value="KAF2101560.1"/>
    <property type="molecule type" value="Genomic_DNA"/>
</dbReference>